<dbReference type="eggNOG" id="COG1361">
    <property type="taxonomic scope" value="Bacteria"/>
</dbReference>
<dbReference type="eggNOG" id="COG0747">
    <property type="taxonomic scope" value="Bacteria"/>
</dbReference>
<dbReference type="InterPro" id="IPR025883">
    <property type="entry name" value="Cadherin-like_domain"/>
</dbReference>
<sequence length="1975" mass="209276">MRRRKRKRILAEFLALTLLINMFFTGVTQEIAYAASGTITFNTTDGTSMGSLLLDGQWNSTDISGIDLKFFNANNASDATNEVLAGGFIYSVDYSGIVAMDASTGTQYQYTVIKAGNGSKFSLNAIYLNDWVGGMGATIECYDGNMFLGSDNINADGGILFHTSSVSNPSKYQAITEIRISNSSDVTYGNPVAINNISIGDPIIPNAAPILNPISPTMPNITEDSTISGGQVISSFIGTSITDSDVGAKKGIAIISTDNQNGAWQYSVDGIFWNGISSVSNTSALLLRVEDKVRFVPNGKNGSSSPAKITYKAWDQTYGTDGSRADCSLSGGSSAFSVNSDTVSLNITNVNDAPVLTTGHNFTSISESDINNPGNSVADIAGTSITDVDINSAKGIAINSSNNGNGVWQYSIDGGSNWTNIDVVNSANSLLLRDIDRVRFVPNGMKGTTASITYRAWDTTTGTYGIKQSSAAYGGSTAFSSATNSASISVSNINYPPTLTSVNDLNGVDKTNTITYADLSAAADEVDSDGDTISFRIEALNTGTLRKNGNLSVTAGVTTIGPGESLSWTVPNNTNGLLNAFTIKAYDGTVASNTAVQVKVNVQDTTKPVINLVDRPSDGAYVVGNTLVFSIHSTENLYLTQNGVGVPYLDVKLGVNIVRAYYVSGAGTSTLTFVYNVVDGDYSGLNETIITPKVQVNDYFIKDIAGNNLVVDFAACDLSQVKVDTLAPTWAASYPKTNIITSSSIEVAMKTADELGTAYYVCLPSGSMEPTLAQVVAGQDAVGNLLQSNLKGYTAINKISDTFFNVDSLAPVTDYDIYIVAVDSLGNAKKTVTSAKTKSIPITDLSPSSKTANTVTLTWTSAIGASGIIIEQSLVSLEDWVPATTGPLALSADTAKIIGLVANTDYKFRVVVIGGVNEGISNAVTVATDELPLVTSVTGPSNGTYKEGDILNFIVTYDKNVTILGGTPSLNLIIGSNTREATYKSGSGSGVLSFSYTIQAGDLDTDGITLASNNISLNSSVIRNNYDEDASLVLNGVANFSGVLIDGVAPTVTTVSLPASTTYKAGDQIYVIANFDKCVFIMPGSSGIPYIELTVGAKKIRAYYYSGSGSQNIKFACTVASGNFDGDGIDIGTTIASNTGVIKDYAGNEAVYTYSSVDSSGLLVDAVAPIFKGAVISTDKKSITLTFDEDITSKVADLGSQISLSSDGGANWIMFNSLANKDAMTISEKDLILTFNSPLIGSKNKISILQNTIKDLFENIKTSNTETGNLGSSIEAKEDAALVEDKLDGRVINLAITGDNFKNNDLDKTNFILNNVPKGVTIKTVGYIDSTHCLVILSYDGSDFDADINNLSITVDTSELVGSPSIVTNNMIVTAINDDEKISIKNSSTIKEGAEDQTIITVTLTGGQFADTLNESNWTVSNLPLGVNKGVVTRVDSHTVEITLVGNTTEDYDNDITNVSVTCTSSEYTDSTSGNSLVANTGVVLSAKTAAIVITNPVTELGKTSVRLNGNITSSGNAIIKEKGFLYIEQKDPVEVKKVVSTEDSIGEYSTTLSNLIPNTVYEARAYVENEEGIWYGDVISFTTMPYSTNAKLKNIETNSGTLSPIFNSETKAYTAIVEYDVDNITVVPTVEDTGLAAIKVNDISVDSGKPSQDISLKTDKNTITILVTAEDGITTDTYTLDVYKKLQPILVEGKIIDKDGNNVDKAKVTVRPELDGTYTVEVKSNEALLIKTASGTKTTIKDYSKLKFISTSGPEGSISGDGNIKFSSLEKGKTYEYNAICKVGNSEIVIGKIKVQISDSGNVEVISDLIDPYGTITDATSGKVIDGVSVVLFYSDTARNRVAGIEPNTEVLLPIIDGFAPNDNKNPQISDSFGSYAFMVYPNTDYYIVATKDGYEKYISPTISIEKEIKKWDFKMNPIVPSKPTKPSTPVSTDKETVIPATGSPIDTKVLVIVGIVFVVAGFAISKKKKSNKK</sequence>
<dbReference type="Proteomes" id="UP000002730">
    <property type="component" value="Chromosome"/>
</dbReference>
<organism evidence="3 4">
    <name type="scientific">Clostridium cellulovorans (strain ATCC 35296 / DSM 3052 / OCM 3 / 743B)</name>
    <dbReference type="NCBI Taxonomy" id="573061"/>
    <lineage>
        <taxon>Bacteria</taxon>
        <taxon>Bacillati</taxon>
        <taxon>Bacillota</taxon>
        <taxon>Clostridia</taxon>
        <taxon>Eubacteriales</taxon>
        <taxon>Clostridiaceae</taxon>
        <taxon>Clostridium</taxon>
    </lineage>
</organism>
<dbReference type="eggNOG" id="COG2247">
    <property type="taxonomic scope" value="Bacteria"/>
</dbReference>
<dbReference type="OrthoDB" id="1874645at2"/>
<dbReference type="InterPro" id="IPR036116">
    <property type="entry name" value="FN3_sf"/>
</dbReference>
<dbReference type="PROSITE" id="PS50853">
    <property type="entry name" value="FN3"/>
    <property type="match status" value="2"/>
</dbReference>
<keyword evidence="1" id="KW-1133">Transmembrane helix</keyword>
<dbReference type="SMART" id="SM00060">
    <property type="entry name" value="FN3"/>
    <property type="match status" value="4"/>
</dbReference>
<dbReference type="HOGENOM" id="CLU_234350_0_0_9"/>
<dbReference type="CDD" id="cd00063">
    <property type="entry name" value="FN3"/>
    <property type="match status" value="1"/>
</dbReference>
<evidence type="ECO:0000313" key="4">
    <source>
        <dbReference type="Proteomes" id="UP000002730"/>
    </source>
</evidence>
<dbReference type="NCBIfam" id="TIGR01167">
    <property type="entry name" value="LPXTG_anchor"/>
    <property type="match status" value="1"/>
</dbReference>
<dbReference type="eggNOG" id="COG3210">
    <property type="taxonomic scope" value="Bacteria"/>
</dbReference>
<gene>
    <name evidence="3" type="ordered locus">Clocel_0022</name>
</gene>
<evidence type="ECO:0000259" key="2">
    <source>
        <dbReference type="PROSITE" id="PS50853"/>
    </source>
</evidence>
<name>D9SMM7_CLOC7</name>
<reference evidence="3 4" key="1">
    <citation type="submission" date="2010-08" db="EMBL/GenBank/DDBJ databases">
        <title>Complete sequence of Clostridium cellulovorans 743B.</title>
        <authorList>
            <consortium name="US DOE Joint Genome Institute"/>
            <person name="Lucas S."/>
            <person name="Copeland A."/>
            <person name="Lapidus A."/>
            <person name="Cheng J.-F."/>
            <person name="Bruce D."/>
            <person name="Goodwin L."/>
            <person name="Pitluck S."/>
            <person name="Chertkov O."/>
            <person name="Detter J.C."/>
            <person name="Han C."/>
            <person name="Tapia R."/>
            <person name="Land M."/>
            <person name="Hauser L."/>
            <person name="Chang Y.-J."/>
            <person name="Jeffries C."/>
            <person name="Kyrpides N."/>
            <person name="Ivanova N."/>
            <person name="Mikhailova N."/>
            <person name="Hemme C.L."/>
            <person name="Woyke T."/>
        </authorList>
    </citation>
    <scope>NUCLEOTIDE SEQUENCE [LARGE SCALE GENOMIC DNA]</scope>
    <source>
        <strain evidence="4">ATCC 35296 / DSM 3052 / OCM 3 / 743B</strain>
    </source>
</reference>
<dbReference type="InterPro" id="IPR003961">
    <property type="entry name" value="FN3_dom"/>
</dbReference>
<dbReference type="STRING" id="573061.Clocel_0022"/>
<dbReference type="Gene3D" id="2.60.40.1120">
    <property type="entry name" value="Carboxypeptidase-like, regulatory domain"/>
    <property type="match status" value="1"/>
</dbReference>
<dbReference type="eggNOG" id="COG1470">
    <property type="taxonomic scope" value="Bacteria"/>
</dbReference>
<dbReference type="InterPro" id="IPR008969">
    <property type="entry name" value="CarboxyPept-like_regulatory"/>
</dbReference>
<dbReference type="SUPFAM" id="SSF49464">
    <property type="entry name" value="Carboxypeptidase regulatory domain-like"/>
    <property type="match status" value="1"/>
</dbReference>
<dbReference type="SUPFAM" id="SSF49265">
    <property type="entry name" value="Fibronectin type III"/>
    <property type="match status" value="1"/>
</dbReference>
<feature type="transmembrane region" description="Helical" evidence="1">
    <location>
        <begin position="1951"/>
        <end position="1967"/>
    </location>
</feature>
<dbReference type="KEGG" id="ccb:Clocel_0022"/>
<keyword evidence="1" id="KW-0812">Transmembrane</keyword>
<dbReference type="eggNOG" id="COG2356">
    <property type="taxonomic scope" value="Bacteria"/>
</dbReference>
<protein>
    <recommendedName>
        <fullName evidence="2">Fibronectin type-III domain-containing protein</fullName>
    </recommendedName>
</protein>
<dbReference type="EMBL" id="CP002160">
    <property type="protein sequence ID" value="ADL49812.1"/>
    <property type="molecule type" value="Genomic_DNA"/>
</dbReference>
<feature type="domain" description="Fibronectin type-III" evidence="2">
    <location>
        <begin position="1491"/>
        <end position="1587"/>
    </location>
</feature>
<accession>D9SMM7</accession>
<dbReference type="RefSeq" id="WP_010073078.1">
    <property type="nucleotide sequence ID" value="NC_014393.1"/>
</dbReference>
<dbReference type="Pfam" id="PF12733">
    <property type="entry name" value="Cadherin-like"/>
    <property type="match status" value="1"/>
</dbReference>
<evidence type="ECO:0000313" key="3">
    <source>
        <dbReference type="EMBL" id="ADL49812.1"/>
    </source>
</evidence>
<keyword evidence="1" id="KW-0472">Membrane</keyword>
<dbReference type="InterPro" id="IPR013783">
    <property type="entry name" value="Ig-like_fold"/>
</dbReference>
<evidence type="ECO:0000256" key="1">
    <source>
        <dbReference type="SAM" id="Phobius"/>
    </source>
</evidence>
<feature type="domain" description="Fibronectin type-III" evidence="2">
    <location>
        <begin position="841"/>
        <end position="932"/>
    </location>
</feature>
<dbReference type="Gene3D" id="2.60.40.10">
    <property type="entry name" value="Immunoglobulins"/>
    <property type="match status" value="1"/>
</dbReference>
<keyword evidence="4" id="KW-1185">Reference proteome</keyword>
<proteinExistence type="predicted"/>